<dbReference type="STRING" id="105696.A0A1Y2MBX3"/>
<keyword evidence="1" id="KW-0175">Coiled coil</keyword>
<reference evidence="3 4" key="1">
    <citation type="journal article" date="2017" name="Genome Announc.">
        <title>Genome sequence of the saprophytic ascomycete Epicoccum nigrum ICMP 19927 strain isolated from New Zealand.</title>
        <authorList>
            <person name="Fokin M."/>
            <person name="Fleetwood D."/>
            <person name="Weir B.S."/>
            <person name="Villas-Boas S.G."/>
        </authorList>
    </citation>
    <scope>NUCLEOTIDE SEQUENCE [LARGE SCALE GENOMIC DNA]</scope>
    <source>
        <strain evidence="3 4">ICMP 19927</strain>
    </source>
</reference>
<dbReference type="EMBL" id="KZ107838">
    <property type="protein sequence ID" value="OSS53482.1"/>
    <property type="molecule type" value="Genomic_DNA"/>
</dbReference>
<dbReference type="InParanoid" id="A0A1Y2MBX3"/>
<feature type="region of interest" description="Disordered" evidence="2">
    <location>
        <begin position="88"/>
        <end position="128"/>
    </location>
</feature>
<evidence type="ECO:0000256" key="2">
    <source>
        <dbReference type="SAM" id="MobiDB-lite"/>
    </source>
</evidence>
<dbReference type="Proteomes" id="UP000193240">
    <property type="component" value="Unassembled WGS sequence"/>
</dbReference>
<keyword evidence="4" id="KW-1185">Reference proteome</keyword>
<proteinExistence type="predicted"/>
<feature type="compositionally biased region" description="Basic and acidic residues" evidence="2">
    <location>
        <begin position="100"/>
        <end position="113"/>
    </location>
</feature>
<feature type="region of interest" description="Disordered" evidence="2">
    <location>
        <begin position="237"/>
        <end position="256"/>
    </location>
</feature>
<gene>
    <name evidence="3" type="ORF">B5807_00149</name>
</gene>
<sequence length="502" mass="56531">MTNNNSPNFDFNRLASLEESNAGLQNAYNNLQNSHTSVLNKVNKFEQTVARLEHETNAERAARKKAEKELQRAQIAEKVARQALAQLRNTHVTSQDPMGSEEKGHSSRKKQSEESQNAPVDALSDGYTQVEKDKRLEHLEKHIGLVEEQMRKYQKRLEETRVDLEEKIEDLRDMQNEIDRSHKQIDDLHDQLECSSQKHQEILDAATRDTKVELATAHADLKTHKDQIQQLKQELQQKTTEASSAKDGIAKAENDRSKMLHEAKELTEKTAYLAELNNELLEDIKESNSQREAVFHERDELKSSLAEVEHALAEISAAEAANRDSYTLLEKEVQHTADLTHEDRAGLQKNIEDVLAQMSELQKEVAAKNFTITMKEKRIRELMQERDNKNADQATLTPRSSSFGIMSLEDELNAVDFEQDSESEVTDLQLSVVTDISIAPVNGAAPDVSPDQGRSLSPPDLLYAIVVAALFLHLQVSSKLQAWEGANGVGFGEGYGGKFVYN</sequence>
<dbReference type="AlphaFoldDB" id="A0A1Y2MBX3"/>
<feature type="compositionally biased region" description="Polar residues" evidence="2">
    <location>
        <begin position="88"/>
        <end position="97"/>
    </location>
</feature>
<accession>A0A1Y2MBX3</accession>
<evidence type="ECO:0000313" key="3">
    <source>
        <dbReference type="EMBL" id="OSS53482.1"/>
    </source>
</evidence>
<organism evidence="3 4">
    <name type="scientific">Epicoccum nigrum</name>
    <name type="common">Soil fungus</name>
    <name type="synonym">Epicoccum purpurascens</name>
    <dbReference type="NCBI Taxonomy" id="105696"/>
    <lineage>
        <taxon>Eukaryota</taxon>
        <taxon>Fungi</taxon>
        <taxon>Dikarya</taxon>
        <taxon>Ascomycota</taxon>
        <taxon>Pezizomycotina</taxon>
        <taxon>Dothideomycetes</taxon>
        <taxon>Pleosporomycetidae</taxon>
        <taxon>Pleosporales</taxon>
        <taxon>Pleosporineae</taxon>
        <taxon>Didymellaceae</taxon>
        <taxon>Epicoccum</taxon>
    </lineage>
</organism>
<protein>
    <submittedName>
        <fullName evidence="3">Uncharacterized protein</fullName>
    </submittedName>
</protein>
<feature type="coiled-coil region" evidence="1">
    <location>
        <begin position="344"/>
        <end position="392"/>
    </location>
</feature>
<evidence type="ECO:0000313" key="4">
    <source>
        <dbReference type="Proteomes" id="UP000193240"/>
    </source>
</evidence>
<evidence type="ECO:0000256" key="1">
    <source>
        <dbReference type="SAM" id="Coils"/>
    </source>
</evidence>
<name>A0A1Y2MBX3_EPING</name>